<name>A0ABW1SK48_9LACO</name>
<dbReference type="InterPro" id="IPR027396">
    <property type="entry name" value="DsrEFH-like"/>
</dbReference>
<sequence>MAKIVVHVDDVEKVQMAFSNVQNLLTDLPTSEIFMVINGPAVTTLTSPSWAKFMTANPQVEVDACQNALTSHHVATTDLRTQIVVVPSGVVRLVELEGQGAAYIRP</sequence>
<dbReference type="PANTHER" id="PTHR37691:SF1">
    <property type="entry name" value="BLR3518 PROTEIN"/>
    <property type="match status" value="1"/>
</dbReference>
<accession>A0ABW1SK48</accession>
<evidence type="ECO:0008006" key="3">
    <source>
        <dbReference type="Google" id="ProtNLM"/>
    </source>
</evidence>
<protein>
    <recommendedName>
        <fullName evidence="3">Sulfur reduction protein DsrE</fullName>
    </recommendedName>
</protein>
<proteinExistence type="predicted"/>
<dbReference type="EMBL" id="JBHSSE010000018">
    <property type="protein sequence ID" value="MFC6201896.1"/>
    <property type="molecule type" value="Genomic_DNA"/>
</dbReference>
<dbReference type="SUPFAM" id="SSF75169">
    <property type="entry name" value="DsrEFH-like"/>
    <property type="match status" value="1"/>
</dbReference>
<evidence type="ECO:0000313" key="2">
    <source>
        <dbReference type="Proteomes" id="UP001596171"/>
    </source>
</evidence>
<dbReference type="RefSeq" id="WP_137615694.1">
    <property type="nucleotide sequence ID" value="NZ_BJDI01000003.1"/>
</dbReference>
<comment type="caution">
    <text evidence="1">The sequence shown here is derived from an EMBL/GenBank/DDBJ whole genome shotgun (WGS) entry which is preliminary data.</text>
</comment>
<gene>
    <name evidence="1" type="ORF">ACFP1L_08450</name>
</gene>
<reference evidence="2" key="1">
    <citation type="journal article" date="2019" name="Int. J. Syst. Evol. Microbiol.">
        <title>The Global Catalogue of Microorganisms (GCM) 10K type strain sequencing project: providing services to taxonomists for standard genome sequencing and annotation.</title>
        <authorList>
            <consortium name="The Broad Institute Genomics Platform"/>
            <consortium name="The Broad Institute Genome Sequencing Center for Infectious Disease"/>
            <person name="Wu L."/>
            <person name="Ma J."/>
        </authorList>
    </citation>
    <scope>NUCLEOTIDE SEQUENCE [LARGE SCALE GENOMIC DNA]</scope>
    <source>
        <strain evidence="2">CCM 8930</strain>
    </source>
</reference>
<dbReference type="Gene3D" id="3.40.1260.10">
    <property type="entry name" value="DsrEFH-like"/>
    <property type="match status" value="1"/>
</dbReference>
<keyword evidence="2" id="KW-1185">Reference proteome</keyword>
<organism evidence="1 2">
    <name type="scientific">Lactiplantibacillus nangangensis</name>
    <dbReference type="NCBI Taxonomy" id="2559917"/>
    <lineage>
        <taxon>Bacteria</taxon>
        <taxon>Bacillati</taxon>
        <taxon>Bacillota</taxon>
        <taxon>Bacilli</taxon>
        <taxon>Lactobacillales</taxon>
        <taxon>Lactobacillaceae</taxon>
        <taxon>Lactiplantibacillus</taxon>
    </lineage>
</organism>
<dbReference type="PANTHER" id="PTHR37691">
    <property type="entry name" value="BLR3518 PROTEIN"/>
    <property type="match status" value="1"/>
</dbReference>
<dbReference type="Proteomes" id="UP001596171">
    <property type="component" value="Unassembled WGS sequence"/>
</dbReference>
<evidence type="ECO:0000313" key="1">
    <source>
        <dbReference type="EMBL" id="MFC6201896.1"/>
    </source>
</evidence>